<feature type="compositionally biased region" description="Polar residues" evidence="2">
    <location>
        <begin position="480"/>
        <end position="492"/>
    </location>
</feature>
<dbReference type="InterPro" id="IPR051647">
    <property type="entry name" value="Mediator_comp_sub12"/>
</dbReference>
<keyword evidence="1" id="KW-0175">Coiled coil</keyword>
<protein>
    <submittedName>
        <fullName evidence="3">Uncharacterized protein</fullName>
    </submittedName>
</protein>
<proteinExistence type="predicted"/>
<feature type="compositionally biased region" description="Low complexity" evidence="2">
    <location>
        <begin position="441"/>
        <end position="466"/>
    </location>
</feature>
<feature type="compositionally biased region" description="Low complexity" evidence="2">
    <location>
        <begin position="543"/>
        <end position="566"/>
    </location>
</feature>
<keyword evidence="4" id="KW-1185">Reference proteome</keyword>
<feature type="region of interest" description="Disordered" evidence="2">
    <location>
        <begin position="269"/>
        <end position="310"/>
    </location>
</feature>
<dbReference type="Proteomes" id="UP001431209">
    <property type="component" value="Unassembled WGS sequence"/>
</dbReference>
<comment type="caution">
    <text evidence="3">The sequence shown here is derived from an EMBL/GenBank/DDBJ whole genome shotgun (WGS) entry which is preliminary data.</text>
</comment>
<dbReference type="GO" id="GO:0003713">
    <property type="term" value="F:transcription coactivator activity"/>
    <property type="evidence" value="ECO:0007669"/>
    <property type="project" value="TreeGrafter"/>
</dbReference>
<gene>
    <name evidence="3" type="ORF">AKO1_014359</name>
</gene>
<feature type="region of interest" description="Disordered" evidence="2">
    <location>
        <begin position="411"/>
        <end position="492"/>
    </location>
</feature>
<evidence type="ECO:0000313" key="4">
    <source>
        <dbReference type="Proteomes" id="UP001431209"/>
    </source>
</evidence>
<name>A0AAW2YYV8_9EUKA</name>
<dbReference type="PANTHER" id="PTHR46007:SF9">
    <property type="entry name" value="AT HOOK TRANSCRIPTION FACTOR FAMILY-RELATED"/>
    <property type="match status" value="1"/>
</dbReference>
<feature type="compositionally biased region" description="Acidic residues" evidence="2">
    <location>
        <begin position="298"/>
        <end position="308"/>
    </location>
</feature>
<dbReference type="GO" id="GO:0045944">
    <property type="term" value="P:positive regulation of transcription by RNA polymerase II"/>
    <property type="evidence" value="ECO:0007669"/>
    <property type="project" value="TreeGrafter"/>
</dbReference>
<reference evidence="3 4" key="1">
    <citation type="submission" date="2024-03" db="EMBL/GenBank/DDBJ databases">
        <title>The Acrasis kona genome and developmental transcriptomes reveal deep origins of eukaryotic multicellular pathways.</title>
        <authorList>
            <person name="Sheikh S."/>
            <person name="Fu C.-J."/>
            <person name="Brown M.W."/>
            <person name="Baldauf S.L."/>
        </authorList>
    </citation>
    <scope>NUCLEOTIDE SEQUENCE [LARGE SCALE GENOMIC DNA]</scope>
    <source>
        <strain evidence="3 4">ATCC MYA-3509</strain>
    </source>
</reference>
<feature type="region of interest" description="Disordered" evidence="2">
    <location>
        <begin position="528"/>
        <end position="568"/>
    </location>
</feature>
<dbReference type="AlphaFoldDB" id="A0AAW2YYV8"/>
<evidence type="ECO:0000256" key="2">
    <source>
        <dbReference type="SAM" id="MobiDB-lite"/>
    </source>
</evidence>
<evidence type="ECO:0000256" key="1">
    <source>
        <dbReference type="SAM" id="Coils"/>
    </source>
</evidence>
<dbReference type="GO" id="GO:0016592">
    <property type="term" value="C:mediator complex"/>
    <property type="evidence" value="ECO:0007669"/>
    <property type="project" value="TreeGrafter"/>
</dbReference>
<feature type="coiled-coil region" evidence="1">
    <location>
        <begin position="363"/>
        <end position="393"/>
    </location>
</feature>
<evidence type="ECO:0000313" key="3">
    <source>
        <dbReference type="EMBL" id="KAL0482643.1"/>
    </source>
</evidence>
<dbReference type="PANTHER" id="PTHR46007">
    <property type="entry name" value="MEDIATOR OF RNA POLYMERASE II TRANSCRIPTION SUBUNIT 12"/>
    <property type="match status" value="1"/>
</dbReference>
<accession>A0AAW2YYV8</accession>
<dbReference type="EMBL" id="JAOPGA020000879">
    <property type="protein sequence ID" value="KAL0482643.1"/>
    <property type="molecule type" value="Genomic_DNA"/>
</dbReference>
<sequence length="756" mass="85794">MQPHNFHNGGQSYISSFSPALNNKNTLIPQLEEQLTVWRCSGCGTEVHSQQDVYKHKSQCARYSDPVETAKQAPTVKYLNDDGWIVQWFSEEKQRAWKVGVPMFKYCKKRKDHFTSAFPDVWYKAPYKYHMSLDVHNLSDQENMMAYIDMNYEDGQKVVMYQNGNGKKSSPVPPNAPVNGKSGVISNNESHFTHSMEALVHSDQNHKPQVGNVTIGPFQFNICSYKQDGRKFRMVIYIYSPDNAIMGQNGPQLCCCLISPSFTIRAKKPIAKPGIKAKGGEDDGKKKRKKGRKKAGEESEDESEDDDELRGVAIPTMIHRAMHGGPDPYQQDQQVDLPFMQQQLPMQQQNQNLQQSLQHNMQQTILQQQLQQQQQQRQQQQNIQQQLQQQQQQQRYSQMLNTPINIAEEVQVKDEEPLAKRPRVNPLQDSSFVHDSNKPHPFQQFQQKTTPSPTTPSPSSQVVVPPLKKRAPSIPVVSPMRSSYTPTENSNSEFSMSFLQNISDDQQTPQFNDKEQMENAMSQLISSQVNQQNNNQENRDIPTTSNKNNGNNNSTTSNDNEPNSSNIAPGLEKVSAIVQTFQQMTDNDRKQLLCRLIEMCMPHEKEFILRKYFSSTSFEASYPQATPTSSGNANASSSNTGFNNHMMNNANFLSNYTSANQFRTIQQQQQELFDYFSSIQQQEDFAQQQMRQGNMLNGDDSLMGGRSMSGLDTPVNFASTPQPPTPSLPQPTPYIPPSFVSGQASDVDQFFVELFD</sequence>
<organism evidence="3 4">
    <name type="scientific">Acrasis kona</name>
    <dbReference type="NCBI Taxonomy" id="1008807"/>
    <lineage>
        <taxon>Eukaryota</taxon>
        <taxon>Discoba</taxon>
        <taxon>Heterolobosea</taxon>
        <taxon>Tetramitia</taxon>
        <taxon>Eutetramitia</taxon>
        <taxon>Acrasidae</taxon>
        <taxon>Acrasis</taxon>
    </lineage>
</organism>